<dbReference type="GO" id="GO:0015862">
    <property type="term" value="P:uridine transmembrane transport"/>
    <property type="evidence" value="ECO:0007669"/>
    <property type="project" value="TreeGrafter"/>
</dbReference>
<evidence type="ECO:0000256" key="2">
    <source>
        <dbReference type="SAM" id="Phobius"/>
    </source>
</evidence>
<dbReference type="GO" id="GO:0005886">
    <property type="term" value="C:plasma membrane"/>
    <property type="evidence" value="ECO:0007669"/>
    <property type="project" value="TreeGrafter"/>
</dbReference>
<name>A0A8D2B2K8_SCIVU</name>
<organism evidence="3 4">
    <name type="scientific">Sciurus vulgaris</name>
    <name type="common">Eurasian red squirrel</name>
    <dbReference type="NCBI Taxonomy" id="55149"/>
    <lineage>
        <taxon>Eukaryota</taxon>
        <taxon>Metazoa</taxon>
        <taxon>Chordata</taxon>
        <taxon>Craniata</taxon>
        <taxon>Vertebrata</taxon>
        <taxon>Euteleostomi</taxon>
        <taxon>Mammalia</taxon>
        <taxon>Eutheria</taxon>
        <taxon>Euarchontoglires</taxon>
        <taxon>Glires</taxon>
        <taxon>Rodentia</taxon>
        <taxon>Sciuromorpha</taxon>
        <taxon>Sciuridae</taxon>
        <taxon>Sciurinae</taxon>
        <taxon>Sciurini</taxon>
        <taxon>Sciurus</taxon>
    </lineage>
</organism>
<dbReference type="AlphaFoldDB" id="A0A8D2B2K8"/>
<evidence type="ECO:0008006" key="5">
    <source>
        <dbReference type="Google" id="ProtNLM"/>
    </source>
</evidence>
<accession>A0A8D2B2K8</accession>
<sequence length="175" mass="19790">MENNTSKRRESISLTPMAHGLENMGAEFLESLEEGRLPGSDSGPMEHEGSWNKTGSKSFSRWRSLQPALRARSFYREHAQLFRWIYTGLFCTAFAAFLLVACLLDFQRALALFVLACVVFVTLACRLLKKFLGPKLKRCVKLQGHPRLNLWFKRKPSPSSKEGPSQCLPDPWGVG</sequence>
<reference evidence="3" key="2">
    <citation type="submission" date="2025-09" db="UniProtKB">
        <authorList>
            <consortium name="Ensembl"/>
        </authorList>
    </citation>
    <scope>IDENTIFICATION</scope>
</reference>
<proteinExistence type="predicted"/>
<protein>
    <recommendedName>
        <fullName evidence="5">Solute carrier family 28 member 1</fullName>
    </recommendedName>
</protein>
<keyword evidence="4" id="KW-1185">Reference proteome</keyword>
<dbReference type="InterPro" id="IPR008276">
    <property type="entry name" value="C_nuclsd_transpt"/>
</dbReference>
<dbReference type="GeneTree" id="ENSGT01050000248139"/>
<dbReference type="GO" id="GO:0015861">
    <property type="term" value="P:cytidine transport"/>
    <property type="evidence" value="ECO:0007669"/>
    <property type="project" value="TreeGrafter"/>
</dbReference>
<feature type="region of interest" description="Disordered" evidence="1">
    <location>
        <begin position="37"/>
        <end position="57"/>
    </location>
</feature>
<dbReference type="Proteomes" id="UP000694564">
    <property type="component" value="Chromosome 2"/>
</dbReference>
<keyword evidence="2" id="KW-1133">Transmembrane helix</keyword>
<dbReference type="PANTHER" id="PTHR10590:SF16">
    <property type="entry name" value="SODIUM_NUCLEOSIDE COTRANSPORTER 1"/>
    <property type="match status" value="1"/>
</dbReference>
<keyword evidence="2" id="KW-0812">Transmembrane</keyword>
<evidence type="ECO:0000313" key="4">
    <source>
        <dbReference type="Proteomes" id="UP000694564"/>
    </source>
</evidence>
<feature type="transmembrane region" description="Helical" evidence="2">
    <location>
        <begin position="81"/>
        <end position="104"/>
    </location>
</feature>
<feature type="region of interest" description="Disordered" evidence="1">
    <location>
        <begin position="154"/>
        <end position="175"/>
    </location>
</feature>
<feature type="transmembrane region" description="Helical" evidence="2">
    <location>
        <begin position="110"/>
        <end position="128"/>
    </location>
</feature>
<dbReference type="GO" id="GO:0015389">
    <property type="term" value="F:pyrimidine- and adenosine-specific:sodium symporter activity"/>
    <property type="evidence" value="ECO:0007669"/>
    <property type="project" value="TreeGrafter"/>
</dbReference>
<dbReference type="PANTHER" id="PTHR10590">
    <property type="entry name" value="SODIUM/NUCLEOSIDE COTRANSPORTER"/>
    <property type="match status" value="1"/>
</dbReference>
<dbReference type="Ensembl" id="ENSSVLT00005011218.1">
    <property type="protein sequence ID" value="ENSSVLP00005010139.1"/>
    <property type="gene ID" value="ENSSVLG00005008073.1"/>
</dbReference>
<evidence type="ECO:0000313" key="3">
    <source>
        <dbReference type="Ensembl" id="ENSSVLP00005010139.1"/>
    </source>
</evidence>
<evidence type="ECO:0000256" key="1">
    <source>
        <dbReference type="SAM" id="MobiDB-lite"/>
    </source>
</evidence>
<keyword evidence="2" id="KW-0472">Membrane</keyword>
<reference evidence="3" key="1">
    <citation type="submission" date="2025-08" db="UniProtKB">
        <authorList>
            <consortium name="Ensembl"/>
        </authorList>
    </citation>
    <scope>IDENTIFICATION</scope>
</reference>